<dbReference type="PROSITE" id="PS51755">
    <property type="entry name" value="OMPR_PHOB"/>
    <property type="match status" value="1"/>
</dbReference>
<dbReference type="InterPro" id="IPR001867">
    <property type="entry name" value="OmpR/PhoB-type_DNA-bd"/>
</dbReference>
<dbReference type="SUPFAM" id="SSF46894">
    <property type="entry name" value="C-terminal effector domain of the bipartite response regulators"/>
    <property type="match status" value="1"/>
</dbReference>
<keyword evidence="5" id="KW-1185">Reference proteome</keyword>
<dbReference type="Proteomes" id="UP000429958">
    <property type="component" value="Unassembled WGS sequence"/>
</dbReference>
<evidence type="ECO:0000313" key="5">
    <source>
        <dbReference type="Proteomes" id="UP000429958"/>
    </source>
</evidence>
<gene>
    <name evidence="4" type="ORF">FYJ39_02460</name>
</gene>
<evidence type="ECO:0000256" key="1">
    <source>
        <dbReference type="ARBA" id="ARBA00023125"/>
    </source>
</evidence>
<feature type="domain" description="OmpR/PhoB-type" evidence="3">
    <location>
        <begin position="6"/>
        <end position="107"/>
    </location>
</feature>
<dbReference type="Gene3D" id="1.10.10.10">
    <property type="entry name" value="Winged helix-like DNA-binding domain superfamily/Winged helix DNA-binding domain"/>
    <property type="match status" value="1"/>
</dbReference>
<reference evidence="4 5" key="1">
    <citation type="submission" date="2019-08" db="EMBL/GenBank/DDBJ databases">
        <title>In-depth cultivation of the pig gut microbiome towards novel bacterial diversity and tailored functional studies.</title>
        <authorList>
            <person name="Wylensek D."/>
            <person name="Hitch T.C.A."/>
            <person name="Clavel T."/>
        </authorList>
    </citation>
    <scope>NUCLEOTIDE SEQUENCE [LARGE SCALE GENOMIC DNA]</scope>
    <source>
        <strain evidence="4 5">WCA-389-WT-23D1</strain>
    </source>
</reference>
<dbReference type="Pfam" id="PF00486">
    <property type="entry name" value="Trans_reg_C"/>
    <property type="match status" value="1"/>
</dbReference>
<dbReference type="InterPro" id="IPR036388">
    <property type="entry name" value="WH-like_DNA-bd_sf"/>
</dbReference>
<feature type="DNA-binding region" description="OmpR/PhoB-type" evidence="2">
    <location>
        <begin position="6"/>
        <end position="107"/>
    </location>
</feature>
<proteinExistence type="predicted"/>
<organism evidence="4 5">
    <name type="scientific">Clostridium porci</name>
    <dbReference type="NCBI Taxonomy" id="2605778"/>
    <lineage>
        <taxon>Bacteria</taxon>
        <taxon>Bacillati</taxon>
        <taxon>Bacillota</taxon>
        <taxon>Clostridia</taxon>
        <taxon>Eubacteriales</taxon>
        <taxon>Clostridiaceae</taxon>
        <taxon>Clostridium</taxon>
    </lineage>
</organism>
<name>A0A7X2TC23_9CLOT</name>
<evidence type="ECO:0000259" key="3">
    <source>
        <dbReference type="PROSITE" id="PS51755"/>
    </source>
</evidence>
<dbReference type="InterPro" id="IPR016032">
    <property type="entry name" value="Sig_transdc_resp-reg_C-effctor"/>
</dbReference>
<evidence type="ECO:0000313" key="4">
    <source>
        <dbReference type="EMBL" id="MSS35471.1"/>
    </source>
</evidence>
<dbReference type="GO" id="GO:0003677">
    <property type="term" value="F:DNA binding"/>
    <property type="evidence" value="ECO:0007669"/>
    <property type="project" value="UniProtKB-UniRule"/>
</dbReference>
<comment type="caution">
    <text evidence="4">The sequence shown here is derived from an EMBL/GenBank/DDBJ whole genome shotgun (WGS) entry which is preliminary data.</text>
</comment>
<sequence>MRVKNEIVISIPGLDMYPERRKIFCNGQKIFLTVKEYELLYLLSANPGKVMTYEQMYENVWKDYAQNIRNSTISYHVNNLKKKISFVLPAALFEIRCVREVGYCLEVNSK</sequence>
<dbReference type="AlphaFoldDB" id="A0A7X2TC23"/>
<keyword evidence="1 2" id="KW-0238">DNA-binding</keyword>
<evidence type="ECO:0000256" key="2">
    <source>
        <dbReference type="PROSITE-ProRule" id="PRU01091"/>
    </source>
</evidence>
<protein>
    <submittedName>
        <fullName evidence="4">Response regulator transcription factor</fullName>
    </submittedName>
</protein>
<dbReference type="GO" id="GO:0006355">
    <property type="term" value="P:regulation of DNA-templated transcription"/>
    <property type="evidence" value="ECO:0007669"/>
    <property type="project" value="InterPro"/>
</dbReference>
<accession>A0A7X2TC23</accession>
<dbReference type="CDD" id="cd00383">
    <property type="entry name" value="trans_reg_C"/>
    <property type="match status" value="1"/>
</dbReference>
<dbReference type="EMBL" id="VUMD01000002">
    <property type="protein sequence ID" value="MSS35471.1"/>
    <property type="molecule type" value="Genomic_DNA"/>
</dbReference>
<dbReference type="SMART" id="SM00862">
    <property type="entry name" value="Trans_reg_C"/>
    <property type="match status" value="1"/>
</dbReference>
<dbReference type="GO" id="GO:0000160">
    <property type="term" value="P:phosphorelay signal transduction system"/>
    <property type="evidence" value="ECO:0007669"/>
    <property type="project" value="InterPro"/>
</dbReference>